<gene>
    <name evidence="1" type="ORF">HIR78_11185</name>
</gene>
<sequence length="99" mass="11362">MKEFIVQGDFSISYHGRIKAENEEQAMNLVIAVLTKKLRNKSGKIGFLERGQSNYSHLFDVDINSTEDAEISASYVEEIDEMFDESLEEYKNSELFTAK</sequence>
<name>A0A6M4JHI6_BACSU</name>
<evidence type="ECO:0000313" key="1">
    <source>
        <dbReference type="EMBL" id="QJP90866.1"/>
    </source>
</evidence>
<dbReference type="EMBL" id="CP052842">
    <property type="protein sequence ID" value="QJP90866.1"/>
    <property type="molecule type" value="Genomic_DNA"/>
</dbReference>
<protein>
    <submittedName>
        <fullName evidence="1">Uncharacterized protein</fullName>
    </submittedName>
</protein>
<dbReference type="AlphaFoldDB" id="A0A6M4JHI6"/>
<reference evidence="1" key="1">
    <citation type="submission" date="2020-04" db="EMBL/GenBank/DDBJ databases">
        <title>Phage recombination drives evolution of spore-forming Bacilli.</title>
        <authorList>
            <person name="Dragos A."/>
            <person name="Kovacs A.T."/>
        </authorList>
    </citation>
    <scope>NUCLEOTIDE SEQUENCE</scope>
    <source>
        <strain evidence="1">168</strain>
    </source>
</reference>
<dbReference type="RefSeq" id="WP_086352552.1">
    <property type="nucleotide sequence ID" value="NZ_CP051860.2"/>
</dbReference>
<proteinExistence type="predicted"/>
<organism evidence="1">
    <name type="scientific">Bacillus subtilis (strain 168)</name>
    <dbReference type="NCBI Taxonomy" id="224308"/>
    <lineage>
        <taxon>Bacteria</taxon>
        <taxon>Bacillati</taxon>
        <taxon>Bacillota</taxon>
        <taxon>Bacilli</taxon>
        <taxon>Bacillales</taxon>
        <taxon>Bacillaceae</taxon>
        <taxon>Bacillus</taxon>
    </lineage>
</organism>
<accession>A0A6M4JHI6</accession>